<organism evidence="1 2">
    <name type="scientific">Smittium angustum</name>
    <dbReference type="NCBI Taxonomy" id="133377"/>
    <lineage>
        <taxon>Eukaryota</taxon>
        <taxon>Fungi</taxon>
        <taxon>Fungi incertae sedis</taxon>
        <taxon>Zoopagomycota</taxon>
        <taxon>Kickxellomycotina</taxon>
        <taxon>Harpellomycetes</taxon>
        <taxon>Harpellales</taxon>
        <taxon>Legeriomycetaceae</taxon>
        <taxon>Smittium</taxon>
    </lineage>
</organism>
<name>A0A2U1IZ31_SMIAN</name>
<evidence type="ECO:0008006" key="3">
    <source>
        <dbReference type="Google" id="ProtNLM"/>
    </source>
</evidence>
<sequence length="333" mass="38386">MVQINSILVLGDSQKDAIKIIQRITCNEITSKDTCTIISTDSNLEENDSTTIKTQNSEILLNKTKWEIKTKYYNTSVYFISWNSNEFENIPTEIMGNFGAVVYLFDPEKIQTSFENFQSLSKLLDSESVEVKLCVPMPKNIDKNSVFDSSKYNFDLYEEFCIENYWEFVDDVDDIKPQTNSSDDININGSDGEYISYSKYIDRIKEALLSTPWMTEYSMIEKSQSSLNDLTSVNKLDKSNQVIKIDQDDSKSISDIKVDEEDEWSTFKGFGDDADFNPLEHLNDGEMTDEDYKEILALSSYLQSQKKKLQVLSRDERLDQAAKLAEELTKRLF</sequence>
<accession>A0A2U1IZ31</accession>
<dbReference type="PANTHER" id="PTHR14659">
    <property type="entry name" value="ALPHA- AND GAMMA-ADAPTIN-BINDING PROTEIN P34"/>
    <property type="match status" value="1"/>
</dbReference>
<dbReference type="InterPro" id="IPR019341">
    <property type="entry name" value="Alpha/Gamma-adaptin-bd_p34"/>
</dbReference>
<proteinExistence type="predicted"/>
<dbReference type="PANTHER" id="PTHR14659:SF1">
    <property type="entry name" value="ALPHA- AND GAMMA-ADAPTIN-BINDING PROTEIN P34"/>
    <property type="match status" value="1"/>
</dbReference>
<dbReference type="Proteomes" id="UP000245591">
    <property type="component" value="Unassembled WGS sequence"/>
</dbReference>
<evidence type="ECO:0000313" key="2">
    <source>
        <dbReference type="Proteomes" id="UP000245591"/>
    </source>
</evidence>
<gene>
    <name evidence="1" type="ORF">BB558_005931</name>
</gene>
<dbReference type="AlphaFoldDB" id="A0A2U1IZ31"/>
<evidence type="ECO:0000313" key="1">
    <source>
        <dbReference type="EMBL" id="PVZ98074.1"/>
    </source>
</evidence>
<dbReference type="EMBL" id="MBFU01000589">
    <property type="protein sequence ID" value="PVZ98074.1"/>
    <property type="molecule type" value="Genomic_DNA"/>
</dbReference>
<reference evidence="1 2" key="1">
    <citation type="journal article" date="2018" name="MBio">
        <title>Comparative Genomics Reveals the Core Gene Toolbox for the Fungus-Insect Symbiosis.</title>
        <authorList>
            <person name="Wang Y."/>
            <person name="Stata M."/>
            <person name="Wang W."/>
            <person name="Stajich J.E."/>
            <person name="White M.M."/>
            <person name="Moncalvo J.M."/>
        </authorList>
    </citation>
    <scope>NUCLEOTIDE SEQUENCE [LARGE SCALE GENOMIC DNA]</scope>
    <source>
        <strain evidence="1 2">AUS-126-30</strain>
    </source>
</reference>
<comment type="caution">
    <text evidence="1">The sequence shown here is derived from an EMBL/GenBank/DDBJ whole genome shotgun (WGS) entry which is preliminary data.</text>
</comment>
<protein>
    <recommendedName>
        <fullName evidence="3">Alpha and gamma adaptin binding protein p34</fullName>
    </recommendedName>
</protein>
<keyword evidence="2" id="KW-1185">Reference proteome</keyword>